<dbReference type="AlphaFoldDB" id="A0A0N7J740"/>
<sequence>MLQKSKKHRTMKNVFYIVTVIFLTVIGLTVNAKPRCQGFNNYDNKVTIVFTDNQAKDKYTVSDVKLIPSSWSEKEYPATSVEVTVKKGVATVTLTFPHVTQFSNPQVTLRINGKKSKFKVCQ</sequence>
<organism evidence="2 3">
    <name type="scientific">Phocaeicola vulgatus</name>
    <name type="common">Bacteroides vulgatus</name>
    <dbReference type="NCBI Taxonomy" id="821"/>
    <lineage>
        <taxon>Bacteria</taxon>
        <taxon>Pseudomonadati</taxon>
        <taxon>Bacteroidota</taxon>
        <taxon>Bacteroidia</taxon>
        <taxon>Bacteroidales</taxon>
        <taxon>Bacteroidaceae</taxon>
        <taxon>Phocaeicola</taxon>
    </lineage>
</organism>
<dbReference type="PATRIC" id="fig|821.40.peg.1787"/>
<gene>
    <name evidence="2" type="ORF">BvMPK_1499</name>
</gene>
<proteinExistence type="predicted"/>
<dbReference type="EMBL" id="CP013020">
    <property type="protein sequence ID" value="ALK84106.1"/>
    <property type="molecule type" value="Genomic_DNA"/>
</dbReference>
<dbReference type="Pfam" id="PF26538">
    <property type="entry name" value="DUF8177"/>
    <property type="match status" value="1"/>
</dbReference>
<reference evidence="3" key="1">
    <citation type="submission" date="2015-10" db="EMBL/GenBank/DDBJ databases">
        <title>Extensive mobilome-driven genome diversification in gut-associated Bacteroides vulgatus mpk.</title>
        <authorList>
            <person name="Beier S."/>
            <person name="Lange A."/>
            <person name="Huson D.H."/>
            <person name="Frick J.-S."/>
            <person name="Autenrieth I.B."/>
        </authorList>
    </citation>
    <scope>NUCLEOTIDE SEQUENCE [LARGE SCALE GENOMIC DNA]</scope>
    <source>
        <strain evidence="3">mpk</strain>
    </source>
</reference>
<dbReference type="Proteomes" id="UP000061587">
    <property type="component" value="Chromosome"/>
</dbReference>
<protein>
    <recommendedName>
        <fullName evidence="1">DUF8177 domain-containing protein</fullName>
    </recommendedName>
</protein>
<reference evidence="2 3" key="2">
    <citation type="journal article" date="2016" name="Genome Biol. Evol.">
        <title>Extensive mobilome-driven genome diversification in mouse gut-associated Bacteroides vulgatus mpk.</title>
        <authorList>
            <person name="Lange A."/>
            <person name="Beier S."/>
            <person name="Steimle A."/>
            <person name="Autenrieth I.B."/>
            <person name="Huson D.H."/>
            <person name="Frick J.S."/>
        </authorList>
    </citation>
    <scope>NUCLEOTIDE SEQUENCE [LARGE SCALE GENOMIC DNA]</scope>
    <source>
        <strain evidence="3">mpk</strain>
    </source>
</reference>
<name>A0A0N7J740_PHOVU</name>
<dbReference type="InterPro" id="IPR058490">
    <property type="entry name" value="DUF8177"/>
</dbReference>
<evidence type="ECO:0000313" key="3">
    <source>
        <dbReference type="Proteomes" id="UP000061587"/>
    </source>
</evidence>
<evidence type="ECO:0000259" key="1">
    <source>
        <dbReference type="Pfam" id="PF26538"/>
    </source>
</evidence>
<evidence type="ECO:0000313" key="2">
    <source>
        <dbReference type="EMBL" id="ALK84106.1"/>
    </source>
</evidence>
<feature type="domain" description="DUF8177" evidence="1">
    <location>
        <begin position="35"/>
        <end position="122"/>
    </location>
</feature>
<accession>A0A0N7J740</accession>